<evidence type="ECO:0000256" key="6">
    <source>
        <dbReference type="SAM" id="Coils"/>
    </source>
</evidence>
<feature type="compositionally biased region" description="Basic and acidic residues" evidence="7">
    <location>
        <begin position="786"/>
        <end position="796"/>
    </location>
</feature>
<dbReference type="Pfam" id="PF01544">
    <property type="entry name" value="CorA"/>
    <property type="match status" value="1"/>
</dbReference>
<evidence type="ECO:0000313" key="10">
    <source>
        <dbReference type="Proteomes" id="UP001287356"/>
    </source>
</evidence>
<evidence type="ECO:0000256" key="1">
    <source>
        <dbReference type="ARBA" id="ARBA00004141"/>
    </source>
</evidence>
<feature type="compositionally biased region" description="Basic and acidic residues" evidence="7">
    <location>
        <begin position="1254"/>
        <end position="1270"/>
    </location>
</feature>
<dbReference type="PANTHER" id="PTHR47685:SF1">
    <property type="entry name" value="MAGNESIUM TRANSPORT PROTEIN CORA"/>
    <property type="match status" value="1"/>
</dbReference>
<feature type="region of interest" description="Disordered" evidence="7">
    <location>
        <begin position="1229"/>
        <end position="1272"/>
    </location>
</feature>
<dbReference type="InterPro" id="IPR002523">
    <property type="entry name" value="MgTranspt_CorA/ZnTranspt_ZntB"/>
</dbReference>
<dbReference type="InterPro" id="IPR002110">
    <property type="entry name" value="Ankyrin_rpt"/>
</dbReference>
<gene>
    <name evidence="9" type="ORF">B0T24DRAFT_684424</name>
</gene>
<comment type="caution">
    <text evidence="9">The sequence shown here is derived from an EMBL/GenBank/DDBJ whole genome shotgun (WGS) entry which is preliminary data.</text>
</comment>
<feature type="region of interest" description="Disordered" evidence="7">
    <location>
        <begin position="29"/>
        <end position="72"/>
    </location>
</feature>
<dbReference type="EMBL" id="JAULSN010000011">
    <property type="protein sequence ID" value="KAK3361375.1"/>
    <property type="molecule type" value="Genomic_DNA"/>
</dbReference>
<feature type="transmembrane region" description="Helical" evidence="8">
    <location>
        <begin position="1149"/>
        <end position="1172"/>
    </location>
</feature>
<evidence type="ECO:0000256" key="3">
    <source>
        <dbReference type="ARBA" id="ARBA00022989"/>
    </source>
</evidence>
<proteinExistence type="predicted"/>
<keyword evidence="3 8" id="KW-1133">Transmembrane helix</keyword>
<dbReference type="Proteomes" id="UP001287356">
    <property type="component" value="Unassembled WGS sequence"/>
</dbReference>
<feature type="compositionally biased region" description="Basic and acidic residues" evidence="7">
    <location>
        <begin position="123"/>
        <end position="144"/>
    </location>
</feature>
<feature type="region of interest" description="Disordered" evidence="7">
    <location>
        <begin position="1385"/>
        <end position="1413"/>
    </location>
</feature>
<reference evidence="9" key="2">
    <citation type="submission" date="2023-06" db="EMBL/GenBank/DDBJ databases">
        <authorList>
            <consortium name="Lawrence Berkeley National Laboratory"/>
            <person name="Haridas S."/>
            <person name="Hensen N."/>
            <person name="Bonometti L."/>
            <person name="Westerberg I."/>
            <person name="Brannstrom I.O."/>
            <person name="Guillou S."/>
            <person name="Cros-Aarteil S."/>
            <person name="Calhoun S."/>
            <person name="Kuo A."/>
            <person name="Mondo S."/>
            <person name="Pangilinan J."/>
            <person name="Riley R."/>
            <person name="Labutti K."/>
            <person name="Andreopoulos B."/>
            <person name="Lipzen A."/>
            <person name="Chen C."/>
            <person name="Yanf M."/>
            <person name="Daum C."/>
            <person name="Ng V."/>
            <person name="Clum A."/>
            <person name="Steindorff A."/>
            <person name="Ohm R."/>
            <person name="Martin F."/>
            <person name="Silar P."/>
            <person name="Natvig D."/>
            <person name="Lalanne C."/>
            <person name="Gautier V."/>
            <person name="Ament-Velasquez S.L."/>
            <person name="Kruys A."/>
            <person name="Hutchinson M.I."/>
            <person name="Powell A.J."/>
            <person name="Barry K."/>
            <person name="Miller A.N."/>
            <person name="Grigoriev I.V."/>
            <person name="Debuchy R."/>
            <person name="Gladieux P."/>
            <person name="Thoren M.H."/>
            <person name="Johannesson H."/>
        </authorList>
    </citation>
    <scope>NUCLEOTIDE SEQUENCE</scope>
    <source>
        <strain evidence="9">CBS 958.72</strain>
    </source>
</reference>
<feature type="transmembrane region" description="Helical" evidence="8">
    <location>
        <begin position="1192"/>
        <end position="1214"/>
    </location>
</feature>
<evidence type="ECO:0000256" key="5">
    <source>
        <dbReference type="PROSITE-ProRule" id="PRU00023"/>
    </source>
</evidence>
<dbReference type="PANTHER" id="PTHR47685">
    <property type="entry name" value="MAGNESIUM TRANSPORT PROTEIN CORA"/>
    <property type="match status" value="1"/>
</dbReference>
<dbReference type="GO" id="GO:0016020">
    <property type="term" value="C:membrane"/>
    <property type="evidence" value="ECO:0007669"/>
    <property type="project" value="UniProtKB-SubCell"/>
</dbReference>
<dbReference type="Gene3D" id="1.20.58.340">
    <property type="entry name" value="Magnesium transport protein CorA, transmembrane region"/>
    <property type="match status" value="1"/>
</dbReference>
<feature type="repeat" description="ANK" evidence="5">
    <location>
        <begin position="415"/>
        <end position="447"/>
    </location>
</feature>
<dbReference type="SUPFAM" id="SSF48403">
    <property type="entry name" value="Ankyrin repeat"/>
    <property type="match status" value="1"/>
</dbReference>
<dbReference type="GO" id="GO:0046873">
    <property type="term" value="F:metal ion transmembrane transporter activity"/>
    <property type="evidence" value="ECO:0007669"/>
    <property type="project" value="InterPro"/>
</dbReference>
<feature type="region of interest" description="Disordered" evidence="7">
    <location>
        <begin position="762"/>
        <end position="796"/>
    </location>
</feature>
<dbReference type="InterPro" id="IPR045863">
    <property type="entry name" value="CorA_TM1_TM2"/>
</dbReference>
<keyword evidence="10" id="KW-1185">Reference proteome</keyword>
<evidence type="ECO:0000256" key="7">
    <source>
        <dbReference type="SAM" id="MobiDB-lite"/>
    </source>
</evidence>
<comment type="subcellular location">
    <subcellularLocation>
        <location evidence="1">Membrane</location>
        <topology evidence="1">Multi-pass membrane protein</topology>
    </subcellularLocation>
</comment>
<protein>
    <recommendedName>
        <fullName evidence="11">Ankyrin repeat protein</fullName>
    </recommendedName>
</protein>
<evidence type="ECO:0000256" key="2">
    <source>
        <dbReference type="ARBA" id="ARBA00022692"/>
    </source>
</evidence>
<organism evidence="9 10">
    <name type="scientific">Lasiosphaeria ovina</name>
    <dbReference type="NCBI Taxonomy" id="92902"/>
    <lineage>
        <taxon>Eukaryota</taxon>
        <taxon>Fungi</taxon>
        <taxon>Dikarya</taxon>
        <taxon>Ascomycota</taxon>
        <taxon>Pezizomycotina</taxon>
        <taxon>Sordariomycetes</taxon>
        <taxon>Sordariomycetidae</taxon>
        <taxon>Sordariales</taxon>
        <taxon>Lasiosphaeriaceae</taxon>
        <taxon>Lasiosphaeria</taxon>
    </lineage>
</organism>
<feature type="compositionally biased region" description="Low complexity" evidence="7">
    <location>
        <begin position="185"/>
        <end position="199"/>
    </location>
</feature>
<evidence type="ECO:0008006" key="11">
    <source>
        <dbReference type="Google" id="ProtNLM"/>
    </source>
</evidence>
<keyword evidence="4 8" id="KW-0472">Membrane</keyword>
<evidence type="ECO:0000256" key="8">
    <source>
        <dbReference type="SAM" id="Phobius"/>
    </source>
</evidence>
<dbReference type="SUPFAM" id="SSF144083">
    <property type="entry name" value="Magnesium transport protein CorA, transmembrane region"/>
    <property type="match status" value="1"/>
</dbReference>
<feature type="region of interest" description="Disordered" evidence="7">
    <location>
        <begin position="123"/>
        <end position="202"/>
    </location>
</feature>
<dbReference type="InterPro" id="IPR036770">
    <property type="entry name" value="Ankyrin_rpt-contain_sf"/>
</dbReference>
<evidence type="ECO:0000256" key="4">
    <source>
        <dbReference type="ARBA" id="ARBA00023136"/>
    </source>
</evidence>
<dbReference type="PROSITE" id="PS50088">
    <property type="entry name" value="ANK_REPEAT"/>
    <property type="match status" value="1"/>
</dbReference>
<feature type="coiled-coil region" evidence="6">
    <location>
        <begin position="984"/>
        <end position="1021"/>
    </location>
</feature>
<feature type="compositionally biased region" description="Polar residues" evidence="7">
    <location>
        <begin position="46"/>
        <end position="63"/>
    </location>
</feature>
<name>A0AAE0MYS3_9PEZI</name>
<dbReference type="InterPro" id="IPR050829">
    <property type="entry name" value="CorA_MIT"/>
</dbReference>
<sequence length="1433" mass="161579">MDHPITSAPAPNIRGSIIARGISRAKNLGIESSAQSSETTKRRSDGTQIHATKTGKTGSQPTGASGPDGHFRLEVLTPPEPGPPYTHFMDVVAVHDYDETSVNWAYRDTNTVLQQKINNIKTERMRLQDEPDKAIGTDDHERQGRRPSVADPTKLDPGKLAPAPVSNQMPGSRDAASSQNNGTESSRTPSPSGPASGPSWLQDAHMLPKALPGVRVLGFSYPTGDLKRLLDEGSDQSGQADFITNAASELGRHLKEARKPIPFSPVPIVLIGAGFGGLIVQKTISLLVIENGSSGGKNSEPSPVALDHLADVMFVDTPFPTRVEKSLDSFFPPSAANSPSPGPDTTTPVITLSQIPLNRLHRLTNFGAPDDPGYRLAASRLQNSLMILAVRDSKLEDLQFSLMKAGSAVNTKDDWGVPLLHLAATTPNPNGVDILLRNGASSQIRDPDGQTPLHSAIAKFCELEDDGCGGNMVRDDLRTIIKLLLNFTKKSELYNSRDKWGQTPRDMVPDCNCVQESCKHDEIRELLNRHLPIVRRRLDGQQQEGPWKGWSLPREGSLQRKACERSEAIIAEFYAGEDGPIADYEQPTVFDLIYQKGEGPVKIVSKLAKYKVGRQVSQPVYCRWIHVPANNEQWIHDLFLRLRLRDSSINGQRHKGYTAFNRHMVTETKRFKKVTFPIPPAIQIHNHNLSRDFKAVASSSGDVEPPEGLEFEEMLRVDGDGWHGLDIPEKLKNMSEDIFVLFMPVLAFEEHRPRKRMTEAIQRTLKPLSSPRKLRRPSTVASQQSDTKRGKSREPGIDTTVVEAYLKSERPVHCRRTLDQYCYYMLDTTETRDRDQVVYKWARKQHQRASRHIDTGSSDTRETHHWPLKSEVLDGTTIPGSMEDDHEHFKAKLRPIIMVDQLWLWILPDGTVVSSLPNTADPSKPFNLQRTLVAALFEDPDVAIKSVDDLTATILKNCVDFFRRDGPCGVKFHDCFQSSINDIAEEQARTYAKYENAVRSLEKLKDNKALQESRVREHTEIFSRITEETNRLVEIMDIQDELNIVDSVLMTQKIVLHQLVQMVTKRYQVQSEDVPGQPRDTTLRDSSHLRQAVHIVEENRSSVVEMTTSAKRVQENLKQLLDFKQQQSNAWEMWYSTKLAQQGRRQNNIILVFTLVTIVFLPLSFMSSLFAINVQEFPKDESGDISWPLGQLSAYLFGISVAVSVPLILAAFYVNDISRMARDRRDNKKNILHLTGTSPSGSRLDHDSDDSDSETGKEQKREPKRKTGPDDDKEYAQLLGRFDFHAAVPFVRRLWKYYPYHLPELEGLDAGLEDLEWDYPLSRIRKKIAGPVEEALLWMGLRKLGMAYFGHETEYMLQRQPDALIKALLKEKMELREQERSAKKRWESWADDDSNSAPSQRNRSEPGSRRRLGFRDAFSAGRLRREVVDEEAK</sequence>
<keyword evidence="6" id="KW-0175">Coiled coil</keyword>
<feature type="compositionally biased region" description="Polar residues" evidence="7">
    <location>
        <begin position="165"/>
        <end position="184"/>
    </location>
</feature>
<evidence type="ECO:0000313" key="9">
    <source>
        <dbReference type="EMBL" id="KAK3361375.1"/>
    </source>
</evidence>
<keyword evidence="2 8" id="KW-0812">Transmembrane</keyword>
<dbReference type="Gene3D" id="1.25.40.20">
    <property type="entry name" value="Ankyrin repeat-containing domain"/>
    <property type="match status" value="1"/>
</dbReference>
<keyword evidence="5" id="KW-0040">ANK repeat</keyword>
<accession>A0AAE0MYS3</accession>
<reference evidence="9" key="1">
    <citation type="journal article" date="2023" name="Mol. Phylogenet. Evol.">
        <title>Genome-scale phylogeny and comparative genomics of the fungal order Sordariales.</title>
        <authorList>
            <person name="Hensen N."/>
            <person name="Bonometti L."/>
            <person name="Westerberg I."/>
            <person name="Brannstrom I.O."/>
            <person name="Guillou S."/>
            <person name="Cros-Aarteil S."/>
            <person name="Calhoun S."/>
            <person name="Haridas S."/>
            <person name="Kuo A."/>
            <person name="Mondo S."/>
            <person name="Pangilinan J."/>
            <person name="Riley R."/>
            <person name="LaButti K."/>
            <person name="Andreopoulos B."/>
            <person name="Lipzen A."/>
            <person name="Chen C."/>
            <person name="Yan M."/>
            <person name="Daum C."/>
            <person name="Ng V."/>
            <person name="Clum A."/>
            <person name="Steindorff A."/>
            <person name="Ohm R.A."/>
            <person name="Martin F."/>
            <person name="Silar P."/>
            <person name="Natvig D.O."/>
            <person name="Lalanne C."/>
            <person name="Gautier V."/>
            <person name="Ament-Velasquez S.L."/>
            <person name="Kruys A."/>
            <person name="Hutchinson M.I."/>
            <person name="Powell A.J."/>
            <person name="Barry K."/>
            <person name="Miller A.N."/>
            <person name="Grigoriev I.V."/>
            <person name="Debuchy R."/>
            <person name="Gladieux P."/>
            <person name="Hiltunen Thoren M."/>
            <person name="Johannesson H."/>
        </authorList>
    </citation>
    <scope>NUCLEOTIDE SEQUENCE</scope>
    <source>
        <strain evidence="9">CBS 958.72</strain>
    </source>
</reference>
<dbReference type="Pfam" id="PF12796">
    <property type="entry name" value="Ank_2"/>
    <property type="match status" value="1"/>
</dbReference>